<dbReference type="PANTHER" id="PTHR33515:SF1">
    <property type="entry name" value="RIBOSOME-BINDING FACTOR A, CHLOROPLASTIC-RELATED"/>
    <property type="match status" value="1"/>
</dbReference>
<evidence type="ECO:0000313" key="2">
    <source>
        <dbReference type="EMBL" id="OGY99343.1"/>
    </source>
</evidence>
<dbReference type="InterPro" id="IPR023799">
    <property type="entry name" value="RbfA_dom_sf"/>
</dbReference>
<dbReference type="GO" id="GO:0043024">
    <property type="term" value="F:ribosomal small subunit binding"/>
    <property type="evidence" value="ECO:0007669"/>
    <property type="project" value="TreeGrafter"/>
</dbReference>
<organism evidence="2 3">
    <name type="scientific">Candidatus Liptonbacteria bacterium RIFCSPHIGHO2_12_FULL_60_13</name>
    <dbReference type="NCBI Taxonomy" id="1798648"/>
    <lineage>
        <taxon>Bacteria</taxon>
        <taxon>Candidatus Liptoniibacteriota</taxon>
    </lineage>
</organism>
<gene>
    <name evidence="2" type="ORF">A3E09_02280</name>
</gene>
<keyword evidence="1" id="KW-0690">Ribosome biogenesis</keyword>
<dbReference type="Pfam" id="PF02033">
    <property type="entry name" value="RBFA"/>
    <property type="match status" value="1"/>
</dbReference>
<dbReference type="Proteomes" id="UP000178796">
    <property type="component" value="Unassembled WGS sequence"/>
</dbReference>
<protein>
    <recommendedName>
        <fullName evidence="4">Ribosome-binding factor A</fullName>
    </recommendedName>
</protein>
<dbReference type="GO" id="GO:0006364">
    <property type="term" value="P:rRNA processing"/>
    <property type="evidence" value="ECO:0007669"/>
    <property type="project" value="InterPro"/>
</dbReference>
<proteinExistence type="predicted"/>
<reference evidence="2 3" key="1">
    <citation type="journal article" date="2016" name="Nat. Commun.">
        <title>Thousands of microbial genomes shed light on interconnected biogeochemical processes in an aquifer system.</title>
        <authorList>
            <person name="Anantharaman K."/>
            <person name="Brown C.T."/>
            <person name="Hug L.A."/>
            <person name="Sharon I."/>
            <person name="Castelle C.J."/>
            <person name="Probst A.J."/>
            <person name="Thomas B.C."/>
            <person name="Singh A."/>
            <person name="Wilkins M.J."/>
            <person name="Karaoz U."/>
            <person name="Brodie E.L."/>
            <person name="Williams K.H."/>
            <person name="Hubbard S.S."/>
            <person name="Banfield J.F."/>
        </authorList>
    </citation>
    <scope>NUCLEOTIDE SEQUENCE [LARGE SCALE GENOMIC DNA]</scope>
</reference>
<dbReference type="PANTHER" id="PTHR33515">
    <property type="entry name" value="RIBOSOME-BINDING FACTOR A, CHLOROPLASTIC-RELATED"/>
    <property type="match status" value="1"/>
</dbReference>
<dbReference type="AlphaFoldDB" id="A0A1G2CD76"/>
<dbReference type="SUPFAM" id="SSF89919">
    <property type="entry name" value="Ribosome-binding factor A, RbfA"/>
    <property type="match status" value="1"/>
</dbReference>
<evidence type="ECO:0000256" key="1">
    <source>
        <dbReference type="ARBA" id="ARBA00022517"/>
    </source>
</evidence>
<evidence type="ECO:0008006" key="4">
    <source>
        <dbReference type="Google" id="ProtNLM"/>
    </source>
</evidence>
<dbReference type="PROSITE" id="PS01319">
    <property type="entry name" value="RBFA"/>
    <property type="match status" value="1"/>
</dbReference>
<evidence type="ECO:0000313" key="3">
    <source>
        <dbReference type="Proteomes" id="UP000178796"/>
    </source>
</evidence>
<accession>A0A1G2CD76</accession>
<dbReference type="InterPro" id="IPR020053">
    <property type="entry name" value="Ribosome-bd_factorA_CS"/>
</dbReference>
<dbReference type="EMBL" id="MHKY01000012">
    <property type="protein sequence ID" value="OGY99343.1"/>
    <property type="molecule type" value="Genomic_DNA"/>
</dbReference>
<dbReference type="InterPro" id="IPR000238">
    <property type="entry name" value="RbfA"/>
</dbReference>
<dbReference type="InterPro" id="IPR015946">
    <property type="entry name" value="KH_dom-like_a/b"/>
</dbReference>
<dbReference type="Gene3D" id="3.30.300.20">
    <property type="match status" value="1"/>
</dbReference>
<dbReference type="GO" id="GO:0005829">
    <property type="term" value="C:cytosol"/>
    <property type="evidence" value="ECO:0007669"/>
    <property type="project" value="TreeGrafter"/>
</dbReference>
<comment type="caution">
    <text evidence="2">The sequence shown here is derived from an EMBL/GenBank/DDBJ whole genome shotgun (WGS) entry which is preliminary data.</text>
</comment>
<sequence length="125" mass="14008">MKHHRPLRVGALILEELSKILLREVESRGELITITSVDVDKKLEHAIVYVSVLVPASPSSQGGPGDARDAERRAEKAVEMLGARQPYLQSLLYRTLNIRPMPTIMFRRDRGLERAAGVERALLGR</sequence>
<name>A0A1G2CD76_9BACT</name>